<keyword evidence="3" id="KW-1185">Reference proteome</keyword>
<reference evidence="2 3" key="1">
    <citation type="submission" date="2017-06" db="EMBL/GenBank/DDBJ databases">
        <authorList>
            <person name="Kim H.J."/>
            <person name="Triplett B.A."/>
        </authorList>
    </citation>
    <scope>NUCLEOTIDE SEQUENCE [LARGE SCALE GENOMIC DNA]</scope>
    <source>
        <strain evidence="2">FRACA_ARgP5</strain>
    </source>
</reference>
<dbReference type="EMBL" id="FZMO01000006">
    <property type="protein sequence ID" value="SNQ45589.1"/>
    <property type="molecule type" value="Genomic_DNA"/>
</dbReference>
<gene>
    <name evidence="2" type="ORF">FRACA_1030023</name>
</gene>
<evidence type="ECO:0000313" key="2">
    <source>
        <dbReference type="EMBL" id="SNQ45589.1"/>
    </source>
</evidence>
<protein>
    <submittedName>
        <fullName evidence="2">Uncharacterized protein</fullName>
    </submittedName>
</protein>
<name>A0A2I2KIU6_9ACTN</name>
<organism evidence="2 3">
    <name type="scientific">Frankia canadensis</name>
    <dbReference type="NCBI Taxonomy" id="1836972"/>
    <lineage>
        <taxon>Bacteria</taxon>
        <taxon>Bacillati</taxon>
        <taxon>Actinomycetota</taxon>
        <taxon>Actinomycetes</taxon>
        <taxon>Frankiales</taxon>
        <taxon>Frankiaceae</taxon>
        <taxon>Frankia</taxon>
    </lineage>
</organism>
<proteinExistence type="predicted"/>
<accession>A0A2I2KIU6</accession>
<evidence type="ECO:0000256" key="1">
    <source>
        <dbReference type="SAM" id="MobiDB-lite"/>
    </source>
</evidence>
<sequence>MACREASGPCSLGKHETVRAPGRVPVVMFEGVEPWGAAELRPSRRKSPASSSTTRPIWISTD</sequence>
<feature type="region of interest" description="Disordered" evidence="1">
    <location>
        <begin position="39"/>
        <end position="62"/>
    </location>
</feature>
<dbReference type="AlphaFoldDB" id="A0A2I2KIU6"/>
<evidence type="ECO:0000313" key="3">
    <source>
        <dbReference type="Proteomes" id="UP000234331"/>
    </source>
</evidence>
<dbReference type="Proteomes" id="UP000234331">
    <property type="component" value="Unassembled WGS sequence"/>
</dbReference>